<evidence type="ECO:0000256" key="1">
    <source>
        <dbReference type="ARBA" id="ARBA00023122"/>
    </source>
</evidence>
<dbReference type="SMART" id="SM00116">
    <property type="entry name" value="CBS"/>
    <property type="match status" value="2"/>
</dbReference>
<dbReference type="InterPro" id="IPR044725">
    <property type="entry name" value="CBSX3_CBS_dom"/>
</dbReference>
<reference evidence="4 5" key="1">
    <citation type="submission" date="2017-07" db="EMBL/GenBank/DDBJ databases">
        <title>First draft Genome Sequence of Nocardia cerradoensis isolated from human infection.</title>
        <authorList>
            <person name="Carrasco G."/>
        </authorList>
    </citation>
    <scope>NUCLEOTIDE SEQUENCE [LARGE SCALE GENOMIC DNA]</scope>
    <source>
        <strain evidence="4 5">CNM20130759</strain>
    </source>
</reference>
<dbReference type="InterPro" id="IPR051257">
    <property type="entry name" value="Diverse_CBS-Domain"/>
</dbReference>
<evidence type="ECO:0000313" key="5">
    <source>
        <dbReference type="Proteomes" id="UP000215506"/>
    </source>
</evidence>
<accession>A0A231H102</accession>
<dbReference type="PANTHER" id="PTHR43080:SF2">
    <property type="entry name" value="CBS DOMAIN-CONTAINING PROTEIN"/>
    <property type="match status" value="1"/>
</dbReference>
<feature type="domain" description="CBS" evidence="3">
    <location>
        <begin position="8"/>
        <end position="67"/>
    </location>
</feature>
<name>A0A231H102_9NOCA</name>
<dbReference type="AlphaFoldDB" id="A0A231H102"/>
<gene>
    <name evidence="4" type="primary">hrp1</name>
    <name evidence="4" type="ORF">B7C42_05278</name>
</gene>
<dbReference type="Gene3D" id="3.10.580.10">
    <property type="entry name" value="CBS-domain"/>
    <property type="match status" value="1"/>
</dbReference>
<evidence type="ECO:0000313" key="4">
    <source>
        <dbReference type="EMBL" id="OXR42502.1"/>
    </source>
</evidence>
<organism evidence="4 5">
    <name type="scientific">Nocardia cerradoensis</name>
    <dbReference type="NCBI Taxonomy" id="85688"/>
    <lineage>
        <taxon>Bacteria</taxon>
        <taxon>Bacillati</taxon>
        <taxon>Actinomycetota</taxon>
        <taxon>Actinomycetes</taxon>
        <taxon>Mycobacteriales</taxon>
        <taxon>Nocardiaceae</taxon>
        <taxon>Nocardia</taxon>
    </lineage>
</organism>
<dbReference type="Pfam" id="PF00571">
    <property type="entry name" value="CBS"/>
    <property type="match status" value="2"/>
</dbReference>
<feature type="domain" description="CBS" evidence="3">
    <location>
        <begin position="76"/>
        <end position="132"/>
    </location>
</feature>
<comment type="caution">
    <text evidence="4">The sequence shown here is derived from an EMBL/GenBank/DDBJ whole genome shotgun (WGS) entry which is preliminary data.</text>
</comment>
<dbReference type="InterPro" id="IPR000644">
    <property type="entry name" value="CBS_dom"/>
</dbReference>
<dbReference type="EMBL" id="NGAF01000013">
    <property type="protein sequence ID" value="OXR42502.1"/>
    <property type="molecule type" value="Genomic_DNA"/>
</dbReference>
<dbReference type="PANTHER" id="PTHR43080">
    <property type="entry name" value="CBS DOMAIN-CONTAINING PROTEIN CBSX3, MITOCHONDRIAL"/>
    <property type="match status" value="1"/>
</dbReference>
<evidence type="ECO:0000256" key="2">
    <source>
        <dbReference type="PROSITE-ProRule" id="PRU00703"/>
    </source>
</evidence>
<keyword evidence="5" id="KW-1185">Reference proteome</keyword>
<protein>
    <submittedName>
        <fullName evidence="4">Hypoxic response protein 1</fullName>
    </submittedName>
</protein>
<sequence length="142" mass="15369">MRISEVLRNKGADVVTIAPEASVGRLLAVLAEHNVGAVVVCGAGGALDGIVSERDVVRCLHRQGAQLLTRPVSDIMTAIVHTCSPEDRVESLRATMTEHRIRHLPVVDHGRMVGIVSIGDVVKSAISELQDEREHLEHYLQG</sequence>
<evidence type="ECO:0000259" key="3">
    <source>
        <dbReference type="PROSITE" id="PS51371"/>
    </source>
</evidence>
<dbReference type="RefSeq" id="WP_039778102.1">
    <property type="nucleotide sequence ID" value="NZ_JAAXOR010000001.1"/>
</dbReference>
<dbReference type="SUPFAM" id="SSF54631">
    <property type="entry name" value="CBS-domain pair"/>
    <property type="match status" value="1"/>
</dbReference>
<proteinExistence type="predicted"/>
<dbReference type="Proteomes" id="UP000215506">
    <property type="component" value="Unassembled WGS sequence"/>
</dbReference>
<dbReference type="InterPro" id="IPR046342">
    <property type="entry name" value="CBS_dom_sf"/>
</dbReference>
<keyword evidence="1 2" id="KW-0129">CBS domain</keyword>
<dbReference type="PROSITE" id="PS51371">
    <property type="entry name" value="CBS"/>
    <property type="match status" value="2"/>
</dbReference>
<dbReference type="CDD" id="cd04623">
    <property type="entry name" value="CBS_pair_bac_euk"/>
    <property type="match status" value="1"/>
</dbReference>